<protein>
    <submittedName>
        <fullName evidence="2">HET-domain-containing protein</fullName>
    </submittedName>
</protein>
<gene>
    <name evidence="2" type="ORF">K432DRAFT_407681</name>
</gene>
<dbReference type="PANTHER" id="PTHR33112:SF12">
    <property type="entry name" value="HETEROKARYON INCOMPATIBILITY DOMAIN-CONTAINING PROTEIN"/>
    <property type="match status" value="1"/>
</dbReference>
<evidence type="ECO:0000313" key="2">
    <source>
        <dbReference type="EMBL" id="OCK77022.1"/>
    </source>
</evidence>
<keyword evidence="3" id="KW-1185">Reference proteome</keyword>
<evidence type="ECO:0000259" key="1">
    <source>
        <dbReference type="Pfam" id="PF06985"/>
    </source>
</evidence>
<sequence length="661" mass="75969">MALHAFDENQISTIVRSDYNICLYLGPFHEHISSIGADIYLQYRDDEGPSNLWVGDLHIDDINNVANVADIGEMISWARLKDKIAECCQEHLECREEVKRALPRGFRVIDITRRRIVKTSNASFVALSYVWGKDTRSSLLTATRATISAMERDGGLPASEMPRTIEDAMTICTQLGLRYLWADRLCIIQDDPEDKMNQIEAMNDVYSSALLVLVAAYGNNMDFGIHGISRPRPMVQHHEGINGLRITNVLREPEENPLALWHTRGWTYQEAVCARRRLHFTNIRAYFECRSSIFHEDEYNLETELNEFTSYGLFLEEESPRFQTFARHLKNYSSRSLSYRSDTYNAFIGIAKLIYGPNYTDTFINGLPKVDFDRALRWYSNIGKSTLSRLETPDIICPTWSWSSAMSHSDDVRYQETELYGALTLWYRTCAAFLPEDAQLEAVNIHTETKMDEGWEIYMAISCAEGCVRNAFTSWSLKTNTFSTVRETFSARWPNYHTFCKDALQSPELSQWSEYLDISVNDIKQGAILTIAQTAFLRLGERPSKNYGLGILDSEGNVVGELCGEVTQLREEVISAQYVKNNMYEFISFSLSGLHIRPYSGKERETKNYSDMDGKPLSMLPIVNLLMIGRRGKCAYRRELGWIYLKDWVKADREWNTVIIE</sequence>
<accession>A0A8E2E486</accession>
<dbReference type="OrthoDB" id="5135333at2759"/>
<dbReference type="InterPro" id="IPR010730">
    <property type="entry name" value="HET"/>
</dbReference>
<feature type="domain" description="Heterokaryon incompatibility" evidence="1">
    <location>
        <begin position="124"/>
        <end position="270"/>
    </location>
</feature>
<proteinExistence type="predicted"/>
<dbReference type="AlphaFoldDB" id="A0A8E2E486"/>
<dbReference type="Proteomes" id="UP000250266">
    <property type="component" value="Unassembled WGS sequence"/>
</dbReference>
<reference evidence="2 3" key="1">
    <citation type="journal article" date="2016" name="Nat. Commun.">
        <title>Ectomycorrhizal ecology is imprinted in the genome of the dominant symbiotic fungus Cenococcum geophilum.</title>
        <authorList>
            <consortium name="DOE Joint Genome Institute"/>
            <person name="Peter M."/>
            <person name="Kohler A."/>
            <person name="Ohm R.A."/>
            <person name="Kuo A."/>
            <person name="Krutzmann J."/>
            <person name="Morin E."/>
            <person name="Arend M."/>
            <person name="Barry K.W."/>
            <person name="Binder M."/>
            <person name="Choi C."/>
            <person name="Clum A."/>
            <person name="Copeland A."/>
            <person name="Grisel N."/>
            <person name="Haridas S."/>
            <person name="Kipfer T."/>
            <person name="LaButti K."/>
            <person name="Lindquist E."/>
            <person name="Lipzen A."/>
            <person name="Maire R."/>
            <person name="Meier B."/>
            <person name="Mihaltcheva S."/>
            <person name="Molinier V."/>
            <person name="Murat C."/>
            <person name="Poggeler S."/>
            <person name="Quandt C.A."/>
            <person name="Sperisen C."/>
            <person name="Tritt A."/>
            <person name="Tisserant E."/>
            <person name="Crous P.W."/>
            <person name="Henrissat B."/>
            <person name="Nehls U."/>
            <person name="Egli S."/>
            <person name="Spatafora J.W."/>
            <person name="Grigoriev I.V."/>
            <person name="Martin F.M."/>
        </authorList>
    </citation>
    <scope>NUCLEOTIDE SEQUENCE [LARGE SCALE GENOMIC DNA]</scope>
    <source>
        <strain evidence="2 3">CBS 459.81</strain>
    </source>
</reference>
<dbReference type="Pfam" id="PF06985">
    <property type="entry name" value="HET"/>
    <property type="match status" value="1"/>
</dbReference>
<name>A0A8E2E486_9PEZI</name>
<evidence type="ECO:0000313" key="3">
    <source>
        <dbReference type="Proteomes" id="UP000250266"/>
    </source>
</evidence>
<dbReference type="PANTHER" id="PTHR33112">
    <property type="entry name" value="DOMAIN PROTEIN, PUTATIVE-RELATED"/>
    <property type="match status" value="1"/>
</dbReference>
<organism evidence="2 3">
    <name type="scientific">Lepidopterella palustris CBS 459.81</name>
    <dbReference type="NCBI Taxonomy" id="1314670"/>
    <lineage>
        <taxon>Eukaryota</taxon>
        <taxon>Fungi</taxon>
        <taxon>Dikarya</taxon>
        <taxon>Ascomycota</taxon>
        <taxon>Pezizomycotina</taxon>
        <taxon>Dothideomycetes</taxon>
        <taxon>Pleosporomycetidae</taxon>
        <taxon>Mytilinidiales</taxon>
        <taxon>Argynnaceae</taxon>
        <taxon>Lepidopterella</taxon>
    </lineage>
</organism>
<dbReference type="EMBL" id="KV745161">
    <property type="protein sequence ID" value="OCK77022.1"/>
    <property type="molecule type" value="Genomic_DNA"/>
</dbReference>